<reference evidence="2 3" key="1">
    <citation type="journal article" date="2012" name="J. Bacteriol.">
        <title>Whole-Genome Sequences of Borrelia bissettii, Borrelia valaisiana, and Borrelia spielmanii.</title>
        <authorList>
            <person name="Schutzer S.E."/>
            <person name="Fraser-Liggett C.M."/>
            <person name="Qiu W.G."/>
            <person name="Kraiczy P."/>
            <person name="Mongodin E.F."/>
            <person name="Dunn J.J."/>
            <person name="Luft B.J."/>
            <person name="Casjens S.R."/>
        </authorList>
    </citation>
    <scope>NUCLEOTIDE SEQUENCE [LARGE SCALE GENOMIC DNA]</scope>
    <source>
        <strain evidence="2 3">VS116</strain>
        <plasmid evidence="2">VS116_lp54</plasmid>
    </source>
</reference>
<feature type="transmembrane region" description="Helical" evidence="1">
    <location>
        <begin position="22"/>
        <end position="44"/>
    </location>
</feature>
<sequence>MSEGISPISFLNFSCAFSLLEIFYFNFKDLNFLIGVLFLCFFFLQGKKSPKRLFLEVTN</sequence>
<dbReference type="EMBL" id="CP001433">
    <property type="protein sequence ID" value="ACN52675.1"/>
    <property type="molecule type" value="Genomic_DNA"/>
</dbReference>
<keyword evidence="1" id="KW-0812">Transmembrane</keyword>
<dbReference type="AlphaFoldDB" id="C0R856"/>
<evidence type="ECO:0000313" key="2">
    <source>
        <dbReference type="EMBL" id="ACN52675.1"/>
    </source>
</evidence>
<dbReference type="HOGENOM" id="CLU_2951151_0_0_12"/>
<accession>C0R856</accession>
<evidence type="ECO:0000256" key="1">
    <source>
        <dbReference type="SAM" id="Phobius"/>
    </source>
</evidence>
<keyword evidence="1" id="KW-1133">Transmembrane helix</keyword>
<dbReference type="Proteomes" id="UP000006163">
    <property type="component" value="Plasmid VS116_lp54"/>
</dbReference>
<organism evidence="2 3">
    <name type="scientific">Borreliella valaisiana VS116</name>
    <dbReference type="NCBI Taxonomy" id="445987"/>
    <lineage>
        <taxon>Bacteria</taxon>
        <taxon>Pseudomonadati</taxon>
        <taxon>Spirochaetota</taxon>
        <taxon>Spirochaetia</taxon>
        <taxon>Spirochaetales</taxon>
        <taxon>Borreliaceae</taxon>
        <taxon>Borreliella</taxon>
    </lineage>
</organism>
<keyword evidence="3" id="KW-1185">Reference proteome</keyword>
<protein>
    <submittedName>
        <fullName evidence="2">Uncharacterized protein</fullName>
    </submittedName>
</protein>
<proteinExistence type="predicted"/>
<keyword evidence="1" id="KW-0472">Membrane</keyword>
<geneLocation type="plasmid" evidence="2 3">
    <name>VS116_lp54</name>
</geneLocation>
<keyword evidence="2" id="KW-0614">Plasmid</keyword>
<name>C0R856_BORVA</name>
<evidence type="ECO:0000313" key="3">
    <source>
        <dbReference type="Proteomes" id="UP000006163"/>
    </source>
</evidence>
<gene>
    <name evidence="2" type="ORF">BVAVS116_A0015</name>
</gene>